<dbReference type="PANTHER" id="PTHR41259">
    <property type="entry name" value="DOUBLE-STRAND BREAK REPAIR RAD50 ATPASE, PUTATIVE-RELATED"/>
    <property type="match status" value="1"/>
</dbReference>
<evidence type="ECO:0000313" key="4">
    <source>
        <dbReference type="Proteomes" id="UP000236743"/>
    </source>
</evidence>
<dbReference type="AlphaFoldDB" id="A0A1H6C8C1"/>
<feature type="coiled-coil region" evidence="1">
    <location>
        <begin position="896"/>
        <end position="958"/>
    </location>
</feature>
<dbReference type="EMBL" id="FNUY01000009">
    <property type="protein sequence ID" value="SEG69224.1"/>
    <property type="molecule type" value="Genomic_DNA"/>
</dbReference>
<evidence type="ECO:0000259" key="2">
    <source>
        <dbReference type="Pfam" id="PF13514"/>
    </source>
</evidence>
<evidence type="ECO:0000313" key="3">
    <source>
        <dbReference type="EMBL" id="SEG69224.1"/>
    </source>
</evidence>
<proteinExistence type="predicted"/>
<feature type="coiled-coil region" evidence="1">
    <location>
        <begin position="386"/>
        <end position="420"/>
    </location>
</feature>
<dbReference type="InterPro" id="IPR038734">
    <property type="entry name" value="YhaN_AAA"/>
</dbReference>
<keyword evidence="4" id="KW-1185">Reference proteome</keyword>
<dbReference type="Gene3D" id="3.40.50.300">
    <property type="entry name" value="P-loop containing nucleotide triphosphate hydrolases"/>
    <property type="match status" value="2"/>
</dbReference>
<organism evidence="3 4">
    <name type="scientific">Bosea lathyri</name>
    <dbReference type="NCBI Taxonomy" id="1036778"/>
    <lineage>
        <taxon>Bacteria</taxon>
        <taxon>Pseudomonadati</taxon>
        <taxon>Pseudomonadota</taxon>
        <taxon>Alphaproteobacteria</taxon>
        <taxon>Hyphomicrobiales</taxon>
        <taxon>Boseaceae</taxon>
        <taxon>Bosea</taxon>
    </lineage>
</organism>
<dbReference type="PANTHER" id="PTHR41259:SF1">
    <property type="entry name" value="DOUBLE-STRAND BREAK REPAIR RAD50 ATPASE, PUTATIVE-RELATED"/>
    <property type="match status" value="1"/>
</dbReference>
<reference evidence="3 4" key="1">
    <citation type="submission" date="2016-10" db="EMBL/GenBank/DDBJ databases">
        <authorList>
            <person name="de Groot N.N."/>
        </authorList>
    </citation>
    <scope>NUCLEOTIDE SEQUENCE [LARGE SCALE GENOMIC DNA]</scope>
    <source>
        <strain evidence="3 4">DSM 26656</strain>
    </source>
</reference>
<protein>
    <submittedName>
        <fullName evidence="3">Uncharacterized protein YhaN</fullName>
    </submittedName>
</protein>
<feature type="coiled-coil region" evidence="1">
    <location>
        <begin position="657"/>
        <end position="684"/>
    </location>
</feature>
<sequence>MRLKCLDLTRYGKFTDHRIEFGEQVEGQPDLHIVYGPNEAGKSTALAGFLDLVFGIETRSRFNFIHPYPTMRVGGTLELAGGPQELVRIKRPQNSLLNARDQPISEGTLLGELGGIDRDSYRTMFSLDDATLEAGGESILSSKGDLGQLLFSASAGLADLSKALVDLKSEAEGFYKYKARTGELSGLKARLGELKAERERVDTLASDYAQLIDARDRAAIQYEEAIVSRGKIQARMDEIQRHLNALPRLADLRALRQRIAPLADLPDAPRGWAQVLPQLQKDEMELGIRAQGLTEEIAELSGQLDAIAVDDTALRLADKVERLADLRARHVTAEKDIPERRLQLRAAEFTISAILGRIERTEEADPHRFVLGASVVGALRTLIETRSGIEAALKSAADELSEARRRLDEAQARLGEAGGAPETGQGRETRISSLAATVAAARADDHAARRRLAERARVAARATLADRLRELRPWNGDIDELVDLPAPAAAEIQLWTLTIAETQKRIDQHAGEVERLTTEQVRLTAELDAFSGISGLVSDQEAASIRAIRERAWAEHRGKLDTASADGFEAALRRDDIVTSGRLGHMADVAKLHQVSQALAIARAECDRAIELRDVATTALQGLRREIAAAVAVTCPALSDSMPLSQFEAWLGRRDKALEARALVHAAESDLREAEADAVAVRDRLAAALSTAGLPQGTDAGFEALLVAGQGAIDREVELKALRASMDERQRDLASREREVEKATGADREWNASWTKACSACWLGDGATVPTLATVREILAAITELGPVLEKKASLVDRIGKMEKDQTAFRDEAEALASELGIAASSGDVLDLAQVVGARIQEAHAEHMRRAAAAQNLEAAGARQRMLSETLAVHDRRKTEMTAFFGAATLAEVAGKLSAIEKKAELAAQADSAERDILGALRLPTIDESEAALDLSDHTALEAELLELKARFDDQDQRSRDLFSVHSKALDRVEAVGGDSAVAKIEEEKRTLLLDIEDRALHYLRLKLGAAAAEQALRAYRDRHRSSMMARASQAFATISRGAYTGLAAQPEKDGEILIALAAGGGSKEAAELSKGTRFQLYLALRLAGYYEFVASRQPVPFIADDIMETFDDFRAEEAFRLFGEMAQVGQVIYLTHHPHLCEIARRVCPGARVHELAVGPQ</sequence>
<gene>
    <name evidence="3" type="ORF">SAMN04488115_109129</name>
</gene>
<feature type="domain" description="YhaN AAA" evidence="2">
    <location>
        <begin position="1"/>
        <end position="203"/>
    </location>
</feature>
<dbReference type="Pfam" id="PF13514">
    <property type="entry name" value="AAA_27"/>
    <property type="match status" value="1"/>
</dbReference>
<dbReference type="RefSeq" id="WP_103874381.1">
    <property type="nucleotide sequence ID" value="NZ_FNUY01000009.1"/>
</dbReference>
<keyword evidence="1" id="KW-0175">Coiled coil</keyword>
<accession>A0A1H6C8C1</accession>
<dbReference type="OrthoDB" id="9764467at2"/>
<evidence type="ECO:0000256" key="1">
    <source>
        <dbReference type="SAM" id="Coils"/>
    </source>
</evidence>
<dbReference type="InterPro" id="IPR027417">
    <property type="entry name" value="P-loop_NTPase"/>
</dbReference>
<dbReference type="SUPFAM" id="SSF52540">
    <property type="entry name" value="P-loop containing nucleoside triphosphate hydrolases"/>
    <property type="match status" value="1"/>
</dbReference>
<dbReference type="Proteomes" id="UP000236743">
    <property type="component" value="Unassembled WGS sequence"/>
</dbReference>
<name>A0A1H6C8C1_9HYPH</name>